<dbReference type="RefSeq" id="WP_178734214.1">
    <property type="nucleotide sequence ID" value="NZ_JABUOH010000047.1"/>
</dbReference>
<reference evidence="2 3" key="1">
    <citation type="submission" date="2020-06" db="EMBL/GenBank/DDBJ databases">
        <title>Draft genome sequence of Candidatus Phytoplasma pruni (X-disease group, subgroup 16SrIII-B) strain ChTDIII from Argentina.</title>
        <authorList>
            <person name="Fernandez F.D."/>
            <person name="Zuebert C."/>
            <person name="Huettel B."/>
            <person name="Kube M."/>
            <person name="Conci L.R."/>
        </authorList>
    </citation>
    <scope>NUCLEOTIDE SEQUENCE [LARGE SCALE GENOMIC DNA]</scope>
    <source>
        <strain evidence="2 3">ChTDIII</strain>
    </source>
</reference>
<proteinExistence type="predicted"/>
<keyword evidence="1" id="KW-0472">Membrane</keyword>
<evidence type="ECO:0000313" key="3">
    <source>
        <dbReference type="Proteomes" id="UP000568109"/>
    </source>
</evidence>
<dbReference type="AlphaFoldDB" id="A0A851HGR5"/>
<dbReference type="EMBL" id="JABUOH010000047">
    <property type="protein sequence ID" value="NWN45820.1"/>
    <property type="molecule type" value="Genomic_DNA"/>
</dbReference>
<name>A0A851HGR5_9MOLU</name>
<comment type="caution">
    <text evidence="2">The sequence shown here is derived from an EMBL/GenBank/DDBJ whole genome shotgun (WGS) entry which is preliminary data.</text>
</comment>
<dbReference type="Proteomes" id="UP000568109">
    <property type="component" value="Unassembled WGS sequence"/>
</dbReference>
<evidence type="ECO:0000313" key="2">
    <source>
        <dbReference type="EMBL" id="NWN45820.1"/>
    </source>
</evidence>
<feature type="transmembrane region" description="Helical" evidence="1">
    <location>
        <begin position="12"/>
        <end position="33"/>
    </location>
</feature>
<gene>
    <name evidence="2" type="ORF">HR065_01860</name>
</gene>
<keyword evidence="1" id="KW-1133">Transmembrane helix</keyword>
<keyword evidence="3" id="KW-1185">Reference proteome</keyword>
<sequence length="124" mass="13908">MAMSKAKKAQLVITVVKWVVRLLVVTLLVNYVVMTYKNSGYMWQSKKVNYAQNVKMTLNEKMVENKAYVKALETMEVTAGNEDDKKVLQEKKKAAIAEGVALAKTLENVKTAAAEHVKSTKDKE</sequence>
<keyword evidence="1" id="KW-0812">Transmembrane</keyword>
<accession>A0A851HGR5</accession>
<protein>
    <submittedName>
        <fullName evidence="2">Uncharacterized protein</fullName>
    </submittedName>
</protein>
<organism evidence="2 3">
    <name type="scientific">Candidatus Phytoplasma pruni</name>
    <dbReference type="NCBI Taxonomy" id="479893"/>
    <lineage>
        <taxon>Bacteria</taxon>
        <taxon>Bacillati</taxon>
        <taxon>Mycoplasmatota</taxon>
        <taxon>Mollicutes</taxon>
        <taxon>Acholeplasmatales</taxon>
        <taxon>Acholeplasmataceae</taxon>
        <taxon>Candidatus Phytoplasma</taxon>
        <taxon>16SrIII (X-disease group)</taxon>
    </lineage>
</organism>
<evidence type="ECO:0000256" key="1">
    <source>
        <dbReference type="SAM" id="Phobius"/>
    </source>
</evidence>